<dbReference type="PROSITE" id="PS00876">
    <property type="entry name" value="IDO_1"/>
    <property type="match status" value="1"/>
</dbReference>
<dbReference type="SUPFAM" id="SSF140959">
    <property type="entry name" value="Indolic compounds 2,3-dioxygenase-like"/>
    <property type="match status" value="1"/>
</dbReference>
<dbReference type="AlphaFoldDB" id="A0A0D2IFN8"/>
<keyword evidence="8" id="KW-1185">Reference proteome</keyword>
<evidence type="ECO:0000256" key="4">
    <source>
        <dbReference type="PIRSR" id="PIRSR600898-1"/>
    </source>
</evidence>
<dbReference type="GO" id="GO:0020037">
    <property type="term" value="F:heme binding"/>
    <property type="evidence" value="ECO:0007669"/>
    <property type="project" value="UniProtKB-UniRule"/>
</dbReference>
<dbReference type="STRING" id="1442369.A0A0D2IFN8"/>
<comment type="function">
    <text evidence="5">Produces N-formyl-kynurenine through the oxidation of tryptophan.</text>
</comment>
<dbReference type="Pfam" id="PF01231">
    <property type="entry name" value="IDO"/>
    <property type="match status" value="1"/>
</dbReference>
<keyword evidence="4 5" id="KW-0349">Heme</keyword>
<evidence type="ECO:0000256" key="1">
    <source>
        <dbReference type="ARBA" id="ARBA00007119"/>
    </source>
</evidence>
<gene>
    <name evidence="7" type="ORF">Z518_08010</name>
</gene>
<dbReference type="GO" id="GO:0033754">
    <property type="term" value="F:indoleamine 2,3-dioxygenase activity"/>
    <property type="evidence" value="ECO:0007669"/>
    <property type="project" value="UniProtKB-EC"/>
</dbReference>
<dbReference type="PANTHER" id="PTHR28657:SF5">
    <property type="entry name" value="INDOLEAMINE 2,3-DIOXYGENASE"/>
    <property type="match status" value="1"/>
</dbReference>
<dbReference type="EMBL" id="KN847480">
    <property type="protein sequence ID" value="KIX02071.1"/>
    <property type="molecule type" value="Genomic_DNA"/>
</dbReference>
<feature type="region of interest" description="Disordered" evidence="6">
    <location>
        <begin position="365"/>
        <end position="387"/>
    </location>
</feature>
<accession>A0A0D2IFN8</accession>
<dbReference type="EC" id="1.13.11.52" evidence="5"/>
<dbReference type="InterPro" id="IPR000898">
    <property type="entry name" value="Indolamine_dOase"/>
</dbReference>
<dbReference type="GO" id="GO:0046872">
    <property type="term" value="F:metal ion binding"/>
    <property type="evidence" value="ECO:0007669"/>
    <property type="project" value="UniProtKB-UniRule"/>
</dbReference>
<comment type="similarity">
    <text evidence="1 5">Belongs to the indoleamine 2,3-dioxygenase family.</text>
</comment>
<evidence type="ECO:0000313" key="7">
    <source>
        <dbReference type="EMBL" id="KIX02071.1"/>
    </source>
</evidence>
<keyword evidence="5" id="KW-0560">Oxidoreductase</keyword>
<dbReference type="VEuPathDB" id="FungiDB:Z518_08010"/>
<comment type="catalytic activity">
    <reaction evidence="5">
        <text>L-tryptophan + O2 = N-formyl-L-kynurenine</text>
        <dbReference type="Rhea" id="RHEA:24536"/>
        <dbReference type="ChEBI" id="CHEBI:15379"/>
        <dbReference type="ChEBI" id="CHEBI:57912"/>
        <dbReference type="ChEBI" id="CHEBI:58629"/>
    </reaction>
</comment>
<dbReference type="RefSeq" id="XP_013269207.1">
    <property type="nucleotide sequence ID" value="XM_013413753.1"/>
</dbReference>
<organism evidence="7 8">
    <name type="scientific">Rhinocladiella mackenziei CBS 650.93</name>
    <dbReference type="NCBI Taxonomy" id="1442369"/>
    <lineage>
        <taxon>Eukaryota</taxon>
        <taxon>Fungi</taxon>
        <taxon>Dikarya</taxon>
        <taxon>Ascomycota</taxon>
        <taxon>Pezizomycotina</taxon>
        <taxon>Eurotiomycetes</taxon>
        <taxon>Chaetothyriomycetidae</taxon>
        <taxon>Chaetothyriales</taxon>
        <taxon>Herpotrichiellaceae</taxon>
        <taxon>Rhinocladiella</taxon>
    </lineage>
</organism>
<reference evidence="7 8" key="1">
    <citation type="submission" date="2015-01" db="EMBL/GenBank/DDBJ databases">
        <title>The Genome Sequence of Rhinocladiella mackenzie CBS 650.93.</title>
        <authorList>
            <consortium name="The Broad Institute Genomics Platform"/>
            <person name="Cuomo C."/>
            <person name="de Hoog S."/>
            <person name="Gorbushina A."/>
            <person name="Stielow B."/>
            <person name="Teixiera M."/>
            <person name="Abouelleil A."/>
            <person name="Chapman S.B."/>
            <person name="Priest M."/>
            <person name="Young S.K."/>
            <person name="Wortman J."/>
            <person name="Nusbaum C."/>
            <person name="Birren B."/>
        </authorList>
    </citation>
    <scope>NUCLEOTIDE SEQUENCE [LARGE SCALE GENOMIC DNA]</scope>
    <source>
        <strain evidence="7 8">CBS 650.93</strain>
    </source>
</reference>
<dbReference type="InterPro" id="IPR037217">
    <property type="entry name" value="Trp/Indoleamine_2_3_dOase-like"/>
</dbReference>
<proteinExistence type="inferred from homology"/>
<dbReference type="Proteomes" id="UP000053617">
    <property type="component" value="Unassembled WGS sequence"/>
</dbReference>
<feature type="binding site" description="proximal binding residue" evidence="4">
    <location>
        <position position="348"/>
    </location>
    <ligand>
        <name>heme b</name>
        <dbReference type="ChEBI" id="CHEBI:60344"/>
    </ligand>
    <ligandPart>
        <name>Fe</name>
        <dbReference type="ChEBI" id="CHEBI:18248"/>
    </ligandPart>
</feature>
<dbReference type="GO" id="GO:0005737">
    <property type="term" value="C:cytoplasm"/>
    <property type="evidence" value="ECO:0007669"/>
    <property type="project" value="TreeGrafter"/>
</dbReference>
<dbReference type="PANTHER" id="PTHR28657">
    <property type="entry name" value="INDOLEAMINE 2,3-DIOXYGENASE"/>
    <property type="match status" value="1"/>
</dbReference>
<dbReference type="GO" id="GO:0019441">
    <property type="term" value="P:L-tryptophan catabolic process to kynurenine"/>
    <property type="evidence" value="ECO:0007669"/>
    <property type="project" value="UniProtKB-UniRule"/>
</dbReference>
<keyword evidence="2 4" id="KW-0479">Metal-binding</keyword>
<evidence type="ECO:0000256" key="3">
    <source>
        <dbReference type="ARBA" id="ARBA00023004"/>
    </source>
</evidence>
<evidence type="ECO:0000256" key="6">
    <source>
        <dbReference type="SAM" id="MobiDB-lite"/>
    </source>
</evidence>
<dbReference type="HOGENOM" id="CLU_010089_0_1_1"/>
<dbReference type="Gene3D" id="1.20.58.480">
    <property type="match status" value="1"/>
</dbReference>
<keyword evidence="5" id="KW-0223">Dioxygenase</keyword>
<protein>
    <recommendedName>
        <fullName evidence="5">Indoleamine 2,3-dioxygenase</fullName>
        <ecNumber evidence="5">1.13.11.52</ecNumber>
    </recommendedName>
</protein>
<name>A0A0D2IFN8_9EURO</name>
<dbReference type="OrthoDB" id="540174at2759"/>
<dbReference type="GeneID" id="25296081"/>
<keyword evidence="3 4" id="KW-0408">Iron</keyword>
<sequence length="402" mass="44944">MLSRPLIPDPGEYDIDPDIGFVTPTPAELPEYYAPWHQLCSALPQLLKSKNLRIKIESLDILTTDHLTSLSHWQRAYVILGFLTQAYVWQDKTSPSAAVPASLGDPFIKVCEYLGMKPVLSYAGLCLWNWLPTRENNIWSPSETLSGFDNIKSTALFTGTRDEDAFYLVPVMVEAQGGKLVQLFLDAVTADQKGNGGDLLSTLQTCAARLKTMGETMSVLHQNCDPGFFYHRIRPMIAGSAGAEEKGLPNGVTLQCSNGSEVVVKCVGGSAGQSSLFQFLDHMFGVEHESKLLYEMRPYMPKNHREFLETVELLPSLRHIMERHPEDGRLRKAFQLVIENFKQWRTRHVVVVSRYIVQPAAAEAKREEVNGQPNAEPKGTGGSLPIPFLKQYRDETVFSSEN</sequence>
<evidence type="ECO:0000256" key="5">
    <source>
        <dbReference type="RuleBase" id="RU369119"/>
    </source>
</evidence>
<evidence type="ECO:0000256" key="2">
    <source>
        <dbReference type="ARBA" id="ARBA00022723"/>
    </source>
</evidence>
<dbReference type="GO" id="GO:0034354">
    <property type="term" value="P:'de novo' NAD+ biosynthetic process from L-tryptophan"/>
    <property type="evidence" value="ECO:0007669"/>
    <property type="project" value="TreeGrafter"/>
</dbReference>
<evidence type="ECO:0000313" key="8">
    <source>
        <dbReference type="Proteomes" id="UP000053617"/>
    </source>
</evidence>